<reference evidence="1 2" key="1">
    <citation type="submission" date="2020-12" db="EMBL/GenBank/DDBJ databases">
        <title>Whole genome sequences of gut porcine anaerobes.</title>
        <authorList>
            <person name="Kubasova T."/>
            <person name="Jahodarova E."/>
            <person name="Rychlik I."/>
        </authorList>
    </citation>
    <scope>NUCLEOTIDE SEQUENCE [LARGE SCALE GENOMIC DNA]</scope>
    <source>
        <strain evidence="1 2">An867</strain>
    </source>
</reference>
<accession>A0ABS9CLU4</accession>
<evidence type="ECO:0000313" key="1">
    <source>
        <dbReference type="EMBL" id="MCF2652106.1"/>
    </source>
</evidence>
<gene>
    <name evidence="1" type="ORF">JQM67_05775</name>
</gene>
<dbReference type="EMBL" id="JAFBIT010000001">
    <property type="protein sequence ID" value="MCF2652106.1"/>
    <property type="molecule type" value="Genomic_DNA"/>
</dbReference>
<sequence length="130" mass="14304">MVQKKEWAIPQTFVQQFAANEYVAACGDENEVYKFECNAGGFFGEGGTVFLETNGEDGLQIPGDQCVALAGYHPCGETHEAPTTDEFLKGYFKPLTGLKFKEVIVWRGTDGNNVHVTANLDMNSWETAKS</sequence>
<dbReference type="Proteomes" id="UP001299220">
    <property type="component" value="Unassembled WGS sequence"/>
</dbReference>
<evidence type="ECO:0000313" key="2">
    <source>
        <dbReference type="Proteomes" id="UP001299220"/>
    </source>
</evidence>
<comment type="caution">
    <text evidence="1">The sequence shown here is derived from an EMBL/GenBank/DDBJ whole genome shotgun (WGS) entry which is preliminary data.</text>
</comment>
<organism evidence="1 2">
    <name type="scientific">Anaeromassilibacillus senegalensis</name>
    <dbReference type="NCBI Taxonomy" id="1673717"/>
    <lineage>
        <taxon>Bacteria</taxon>
        <taxon>Bacillati</taxon>
        <taxon>Bacillota</taxon>
        <taxon>Clostridia</taxon>
        <taxon>Eubacteriales</taxon>
        <taxon>Acutalibacteraceae</taxon>
        <taxon>Anaeromassilibacillus</taxon>
    </lineage>
</organism>
<name>A0ABS9CLU4_9FIRM</name>
<protein>
    <submittedName>
        <fullName evidence="1">Uncharacterized protein</fullName>
    </submittedName>
</protein>
<dbReference type="RefSeq" id="WP_235323125.1">
    <property type="nucleotide sequence ID" value="NZ_JAFBIT010000001.1"/>
</dbReference>
<proteinExistence type="predicted"/>
<keyword evidence="2" id="KW-1185">Reference proteome</keyword>